<evidence type="ECO:0000256" key="5">
    <source>
        <dbReference type="ARBA" id="ARBA00022801"/>
    </source>
</evidence>
<evidence type="ECO:0000313" key="10">
    <source>
        <dbReference type="EMBL" id="QDV44264.1"/>
    </source>
</evidence>
<dbReference type="OrthoDB" id="9787923at2"/>
<dbReference type="InterPro" id="IPR026420">
    <property type="entry name" value="Exo_VPEID"/>
</dbReference>
<feature type="transmembrane region" description="Helical" evidence="8">
    <location>
        <begin position="270"/>
        <end position="298"/>
    </location>
</feature>
<feature type="transmembrane region" description="Helical" evidence="8">
    <location>
        <begin position="348"/>
        <end position="367"/>
    </location>
</feature>
<keyword evidence="7 8" id="KW-0472">Membrane</keyword>
<feature type="transmembrane region" description="Helical" evidence="8">
    <location>
        <begin position="402"/>
        <end position="420"/>
    </location>
</feature>
<name>A0A518HTW9_9BACT</name>
<dbReference type="InterPro" id="IPR019127">
    <property type="entry name" value="Exosortase"/>
</dbReference>
<keyword evidence="3" id="KW-0645">Protease</keyword>
<dbReference type="GO" id="GO:0006508">
    <property type="term" value="P:proteolysis"/>
    <property type="evidence" value="ECO:0007669"/>
    <property type="project" value="UniProtKB-KW"/>
</dbReference>
<evidence type="ECO:0000256" key="8">
    <source>
        <dbReference type="SAM" id="Phobius"/>
    </source>
</evidence>
<feature type="transmembrane region" description="Helical" evidence="8">
    <location>
        <begin position="170"/>
        <end position="188"/>
    </location>
</feature>
<evidence type="ECO:0000256" key="7">
    <source>
        <dbReference type="ARBA" id="ARBA00023136"/>
    </source>
</evidence>
<dbReference type="NCBIfam" id="TIGR04178">
    <property type="entry name" value="exo_archaeo"/>
    <property type="match status" value="1"/>
</dbReference>
<dbReference type="KEGG" id="snep:Enr13x_41280"/>
<dbReference type="NCBIfam" id="TIGR04162">
    <property type="entry name" value="exo_VPEID"/>
    <property type="match status" value="1"/>
</dbReference>
<dbReference type="Pfam" id="PF09721">
    <property type="entry name" value="Exosortase_EpsH"/>
    <property type="match status" value="1"/>
</dbReference>
<evidence type="ECO:0000256" key="4">
    <source>
        <dbReference type="ARBA" id="ARBA00022692"/>
    </source>
</evidence>
<keyword evidence="6 8" id="KW-1133">Transmembrane helix</keyword>
<dbReference type="InterPro" id="IPR014346">
    <property type="entry name" value="Prenyl_protease-related"/>
</dbReference>
<feature type="transmembrane region" description="Helical" evidence="8">
    <location>
        <begin position="440"/>
        <end position="462"/>
    </location>
</feature>
<accession>A0A518HTW9</accession>
<dbReference type="RefSeq" id="WP_145388635.1">
    <property type="nucleotide sequence ID" value="NZ_CP037423.1"/>
</dbReference>
<comment type="subcellular location">
    <subcellularLocation>
        <location evidence="1">Cell membrane</location>
        <topology evidence="1">Multi-pass membrane protein</topology>
    </subcellularLocation>
</comment>
<dbReference type="NCBIfam" id="TIGR03008">
    <property type="entry name" value="pepcterm_CAAX"/>
    <property type="match status" value="1"/>
</dbReference>
<keyword evidence="5" id="KW-0378">Hydrolase</keyword>
<sequence>MTSLSDSDRPVDVAGSEWGHNASVASILKWCGLPVILLAELLFLTIRFDTASLSQASEWAASFGDHISILPQLVAVMLVATLVFGGRQVSEELSRLCHSDGRHRRWPVWLAAQMLLYLLFYWVTIQVFEINRGVSLAWIAGWAALGTACGLAWLAALVHPSNWQRLAARLAGYVLVGAVIGVLAWAAGQYATQYWGVLAGLTFDCVGFALRCMGLEASRDIASFTLGTSEFQVRIAPSCSGYEGMGLAVVFVSGYLWWCRSDHFFPRSLLLLPIAVGLMFAANCVRIVFLILLGHFGWPEIAVGGFHSQAGWLAFNFVVLAIVATARVSPFFSRVPMRSVETPRSRSLPFLGPFVLLMLTVMLTGVVQTGFDWLYPMRFLAIGAAILWFAKQYPPRVWQRSGNWFGPICGVLVYFVWLALASPERFSSDVAFYTEARAQAPAWFAAWCLFRVLGSVITVPLAEEFAFRGYLIPWFSSRKEFEPGTSQWSWNAILISSIAFGALHPGRWIEATIAGGIYSFAFCRRGHLMDAVLAHATTNALIAGQAILFRHWGLWA</sequence>
<reference evidence="10 11" key="1">
    <citation type="submission" date="2019-03" db="EMBL/GenBank/DDBJ databases">
        <title>Deep-cultivation of Planctomycetes and their phenomic and genomic characterization uncovers novel biology.</title>
        <authorList>
            <person name="Wiegand S."/>
            <person name="Jogler M."/>
            <person name="Boedeker C."/>
            <person name="Pinto D."/>
            <person name="Vollmers J."/>
            <person name="Rivas-Marin E."/>
            <person name="Kohn T."/>
            <person name="Peeters S.H."/>
            <person name="Heuer A."/>
            <person name="Rast P."/>
            <person name="Oberbeckmann S."/>
            <person name="Bunk B."/>
            <person name="Jeske O."/>
            <person name="Meyerdierks A."/>
            <person name="Storesund J.E."/>
            <person name="Kallscheuer N."/>
            <person name="Luecker S."/>
            <person name="Lage O.M."/>
            <person name="Pohl T."/>
            <person name="Merkel B.J."/>
            <person name="Hornburger P."/>
            <person name="Mueller R.-W."/>
            <person name="Bruemmer F."/>
            <person name="Labrenz M."/>
            <person name="Spormann A.M."/>
            <person name="Op den Camp H."/>
            <person name="Overmann J."/>
            <person name="Amann R."/>
            <person name="Jetten M.S.M."/>
            <person name="Mascher T."/>
            <person name="Medema M.H."/>
            <person name="Devos D.P."/>
            <person name="Kaster A.-K."/>
            <person name="Ovreas L."/>
            <person name="Rohde M."/>
            <person name="Galperin M.Y."/>
            <person name="Jogler C."/>
        </authorList>
    </citation>
    <scope>NUCLEOTIDE SEQUENCE [LARGE SCALE GENOMIC DNA]</scope>
    <source>
        <strain evidence="10 11">Enr13</strain>
    </source>
</reference>
<feature type="transmembrane region" description="Helical" evidence="8">
    <location>
        <begin position="136"/>
        <end position="158"/>
    </location>
</feature>
<feature type="transmembrane region" description="Helical" evidence="8">
    <location>
        <begin position="66"/>
        <end position="85"/>
    </location>
</feature>
<keyword evidence="2" id="KW-1003">Cell membrane</keyword>
<dbReference type="GO" id="GO:0005886">
    <property type="term" value="C:plasma membrane"/>
    <property type="evidence" value="ECO:0007669"/>
    <property type="project" value="UniProtKB-SubCell"/>
</dbReference>
<dbReference type="AlphaFoldDB" id="A0A518HTW9"/>
<dbReference type="Pfam" id="PF02517">
    <property type="entry name" value="Rce1-like"/>
    <property type="match status" value="1"/>
</dbReference>
<gene>
    <name evidence="10" type="ORF">Enr13x_41280</name>
</gene>
<dbReference type="GO" id="GO:0080120">
    <property type="term" value="P:CAAX-box protein maturation"/>
    <property type="evidence" value="ECO:0007669"/>
    <property type="project" value="UniProtKB-ARBA"/>
</dbReference>
<evidence type="ECO:0000259" key="9">
    <source>
        <dbReference type="Pfam" id="PF02517"/>
    </source>
</evidence>
<evidence type="ECO:0000256" key="1">
    <source>
        <dbReference type="ARBA" id="ARBA00004651"/>
    </source>
</evidence>
<dbReference type="EMBL" id="CP037423">
    <property type="protein sequence ID" value="QDV44264.1"/>
    <property type="molecule type" value="Genomic_DNA"/>
</dbReference>
<feature type="transmembrane region" description="Helical" evidence="8">
    <location>
        <begin position="106"/>
        <end position="124"/>
    </location>
</feature>
<keyword evidence="11" id="KW-1185">Reference proteome</keyword>
<feature type="transmembrane region" description="Helical" evidence="8">
    <location>
        <begin position="27"/>
        <end position="46"/>
    </location>
</feature>
<evidence type="ECO:0000256" key="6">
    <source>
        <dbReference type="ARBA" id="ARBA00022989"/>
    </source>
</evidence>
<dbReference type="InterPro" id="IPR026392">
    <property type="entry name" value="Exo/Archaeosortase_dom"/>
</dbReference>
<dbReference type="GO" id="GO:0004175">
    <property type="term" value="F:endopeptidase activity"/>
    <property type="evidence" value="ECO:0007669"/>
    <property type="project" value="UniProtKB-ARBA"/>
</dbReference>
<dbReference type="Proteomes" id="UP000319004">
    <property type="component" value="Chromosome"/>
</dbReference>
<evidence type="ECO:0000313" key="11">
    <source>
        <dbReference type="Proteomes" id="UP000319004"/>
    </source>
</evidence>
<evidence type="ECO:0000256" key="2">
    <source>
        <dbReference type="ARBA" id="ARBA00022475"/>
    </source>
</evidence>
<evidence type="ECO:0000256" key="3">
    <source>
        <dbReference type="ARBA" id="ARBA00022670"/>
    </source>
</evidence>
<proteinExistence type="predicted"/>
<dbReference type="InterPro" id="IPR003675">
    <property type="entry name" value="Rce1/LyrA-like_dom"/>
</dbReference>
<feature type="transmembrane region" description="Helical" evidence="8">
    <location>
        <begin position="373"/>
        <end position="390"/>
    </location>
</feature>
<feature type="domain" description="CAAX prenyl protease 2/Lysostaphin resistance protein A-like" evidence="9">
    <location>
        <begin position="447"/>
        <end position="541"/>
    </location>
</feature>
<feature type="transmembrane region" description="Helical" evidence="8">
    <location>
        <begin position="310"/>
        <end position="328"/>
    </location>
</feature>
<organism evidence="10 11">
    <name type="scientific">Stieleria neptunia</name>
    <dbReference type="NCBI Taxonomy" id="2527979"/>
    <lineage>
        <taxon>Bacteria</taxon>
        <taxon>Pseudomonadati</taxon>
        <taxon>Planctomycetota</taxon>
        <taxon>Planctomycetia</taxon>
        <taxon>Pirellulales</taxon>
        <taxon>Pirellulaceae</taxon>
        <taxon>Stieleria</taxon>
    </lineage>
</organism>
<keyword evidence="4 8" id="KW-0812">Transmembrane</keyword>
<protein>
    <submittedName>
        <fullName evidence="10">Transmembrane exosortase</fullName>
    </submittedName>
</protein>